<proteinExistence type="predicted"/>
<dbReference type="Proteomes" id="UP001589654">
    <property type="component" value="Unassembled WGS sequence"/>
</dbReference>
<accession>A0ABV5J1Q0</accession>
<sequence length="325" mass="36114">MRNKVHLYFYFLFFTIIGYSGKQQVAAQQDAQLTQYMYNGLFFNPSFSGKESGYRFTALHRSQWQGYSTSTGQGGAPTTQVLTTSGRIPGTDFGLGLTFANDDIGPSSNQEANLSFAYHRLVGRGTLSIGVSGGFFSSTIKFDEIDVVNPDPIIPTTGNESRMNINFGAGIMYENTKYYVGLSSKHLNEPVFDFGDGSVDNQLNNHSYLIAGYKIKTFAQLVFNPSLLVKSVSLNNFSYDFSVIATHNNKISGGLAYRGEESVSLLLGYHLLRDNSLRLGYAFDLVIGGNEAKAPSSHEFMLTYNLPTISRKIQRVIQRTPRFRF</sequence>
<reference evidence="1 2" key="1">
    <citation type="submission" date="2024-09" db="EMBL/GenBank/DDBJ databases">
        <authorList>
            <person name="Sun Q."/>
            <person name="Mori K."/>
        </authorList>
    </citation>
    <scope>NUCLEOTIDE SEQUENCE [LARGE SCALE GENOMIC DNA]</scope>
    <source>
        <strain evidence="1 2">CECT 7682</strain>
    </source>
</reference>
<evidence type="ECO:0000313" key="2">
    <source>
        <dbReference type="Proteomes" id="UP001589654"/>
    </source>
</evidence>
<dbReference type="RefSeq" id="WP_290246979.1">
    <property type="nucleotide sequence ID" value="NZ_JAUFQT010000001.1"/>
</dbReference>
<dbReference type="EMBL" id="JBHMEW010000008">
    <property type="protein sequence ID" value="MFB9210736.1"/>
    <property type="molecule type" value="Genomic_DNA"/>
</dbReference>
<comment type="caution">
    <text evidence="1">The sequence shown here is derived from an EMBL/GenBank/DDBJ whole genome shotgun (WGS) entry which is preliminary data.</text>
</comment>
<organism evidence="1 2">
    <name type="scientific">Echinicola jeungdonensis</name>
    <dbReference type="NCBI Taxonomy" id="709343"/>
    <lineage>
        <taxon>Bacteria</taxon>
        <taxon>Pseudomonadati</taxon>
        <taxon>Bacteroidota</taxon>
        <taxon>Cytophagia</taxon>
        <taxon>Cytophagales</taxon>
        <taxon>Cyclobacteriaceae</taxon>
        <taxon>Echinicola</taxon>
    </lineage>
</organism>
<keyword evidence="2" id="KW-1185">Reference proteome</keyword>
<dbReference type="Pfam" id="PF11751">
    <property type="entry name" value="PorP_SprF"/>
    <property type="match status" value="1"/>
</dbReference>
<gene>
    <name evidence="1" type="ORF">ACFFUR_02895</name>
</gene>
<name>A0ABV5J1Q0_9BACT</name>
<evidence type="ECO:0000313" key="1">
    <source>
        <dbReference type="EMBL" id="MFB9210736.1"/>
    </source>
</evidence>
<protein>
    <submittedName>
        <fullName evidence="1">Type IX secretion system membrane protein PorP/SprF</fullName>
    </submittedName>
</protein>
<dbReference type="InterPro" id="IPR019861">
    <property type="entry name" value="PorP/SprF_Bacteroidetes"/>
</dbReference>
<dbReference type="NCBIfam" id="TIGR03519">
    <property type="entry name" value="T9SS_PorP_fam"/>
    <property type="match status" value="1"/>
</dbReference>